<accession>A0ABP3Y1W6</accession>
<dbReference type="RefSeq" id="WP_343787237.1">
    <property type="nucleotide sequence ID" value="NZ_BAAAFH010000011.1"/>
</dbReference>
<evidence type="ECO:0000313" key="1">
    <source>
        <dbReference type="EMBL" id="GAA0875591.1"/>
    </source>
</evidence>
<sequence>MWIGISKEYKSETIKKVLQSYFNSDNVKLLNDITELDMEYECFEIDHNSSEFPLVITYIKSNDVDVYNKCMKLAKYISIELNCNTICDGSDEGDDSSPYWSIVWKSGISFLADDCGTKFADNEGGEVKIVRMINIDI</sequence>
<gene>
    <name evidence="1" type="ORF">GCM10009118_20000</name>
</gene>
<reference evidence="2" key="1">
    <citation type="journal article" date="2019" name="Int. J. Syst. Evol. Microbiol.">
        <title>The Global Catalogue of Microorganisms (GCM) 10K type strain sequencing project: providing services to taxonomists for standard genome sequencing and annotation.</title>
        <authorList>
            <consortium name="The Broad Institute Genomics Platform"/>
            <consortium name="The Broad Institute Genome Sequencing Center for Infectious Disease"/>
            <person name="Wu L."/>
            <person name="Ma J."/>
        </authorList>
    </citation>
    <scope>NUCLEOTIDE SEQUENCE [LARGE SCALE GENOMIC DNA]</scope>
    <source>
        <strain evidence="2">JCM 16083</strain>
    </source>
</reference>
<protein>
    <submittedName>
        <fullName evidence="1">Uncharacterized protein</fullName>
    </submittedName>
</protein>
<name>A0ABP3Y1W6_9FLAO</name>
<evidence type="ECO:0000313" key="2">
    <source>
        <dbReference type="Proteomes" id="UP001501126"/>
    </source>
</evidence>
<proteinExistence type="predicted"/>
<keyword evidence="2" id="KW-1185">Reference proteome</keyword>
<organism evidence="1 2">
    <name type="scientific">Wandonia haliotis</name>
    <dbReference type="NCBI Taxonomy" id="574963"/>
    <lineage>
        <taxon>Bacteria</taxon>
        <taxon>Pseudomonadati</taxon>
        <taxon>Bacteroidota</taxon>
        <taxon>Flavobacteriia</taxon>
        <taxon>Flavobacteriales</taxon>
        <taxon>Crocinitomicaceae</taxon>
        <taxon>Wandonia</taxon>
    </lineage>
</organism>
<comment type="caution">
    <text evidence="1">The sequence shown here is derived from an EMBL/GenBank/DDBJ whole genome shotgun (WGS) entry which is preliminary data.</text>
</comment>
<dbReference type="EMBL" id="BAAAFH010000011">
    <property type="protein sequence ID" value="GAA0875591.1"/>
    <property type="molecule type" value="Genomic_DNA"/>
</dbReference>
<dbReference type="Proteomes" id="UP001501126">
    <property type="component" value="Unassembled WGS sequence"/>
</dbReference>